<keyword evidence="4" id="KW-1185">Reference proteome</keyword>
<gene>
    <name evidence="3" type="ORF">SAMN02982985_05864</name>
</gene>
<sequence>MRAAQIRRHLGAPSAPLPRTGTEQGLPSTTPQLLRGTVAPAAGAKAAKTPALNLEFSPRDYITYLLSIDAEIEHCLMVQYLYAAYSLGGPQVPEAFRDSVRTWQEVILGIAKEEMGHLISVQNSLRLIGSPLHMEREDEPWDSPFYPFPFTLEPLTLDSLAKYVYAESPVDWDGGALGDEIRLRVHAQTDDPNQVAALFNTLIPLVADPDYLPDAAFDATTLPAQADFAEWGRGYQGGHRGRPSGQPTQTPDVLVVPQTCRDDMVAALHAIAQQGEATSGTTASHFVRFLRIYVEMRELLEYKTLTTEHWNAARPLDFAAPQWQALQPESKATLLAAGPAARIAWAPARQVAINPYVSLDPESEGSDEGGTATRITHPESALWATLHNIRYRMLLTYLIHSFTLYGGLNAAGAITPRGAIVNATFGEMYNLRAVSEILMQSPVSADDPNAGFAGPPFQMPYTLNSPFGEANKWRGHLDLLTASANVVEALQLLVPESRHAYLASLREADRNMRELTLRILSGSIDTALL</sequence>
<dbReference type="EMBL" id="FOTW01000056">
    <property type="protein sequence ID" value="SFM94066.1"/>
    <property type="molecule type" value="Genomic_DNA"/>
</dbReference>
<dbReference type="RefSeq" id="WP_093391319.1">
    <property type="nucleotide sequence ID" value="NZ_FOTW01000056.1"/>
</dbReference>
<dbReference type="AlphaFoldDB" id="A0A1I4UYQ7"/>
<accession>A0A1I4UYQ7</accession>
<evidence type="ECO:0000256" key="1">
    <source>
        <dbReference type="SAM" id="MobiDB-lite"/>
    </source>
</evidence>
<dbReference type="Proteomes" id="UP000199470">
    <property type="component" value="Unassembled WGS sequence"/>
</dbReference>
<dbReference type="OrthoDB" id="9795032at2"/>
<evidence type="ECO:0000313" key="3">
    <source>
        <dbReference type="EMBL" id="SFM94066.1"/>
    </source>
</evidence>
<feature type="compositionally biased region" description="Basic residues" evidence="1">
    <location>
        <begin position="1"/>
        <end position="10"/>
    </location>
</feature>
<proteinExistence type="predicted"/>
<evidence type="ECO:0000313" key="4">
    <source>
        <dbReference type="Proteomes" id="UP000199470"/>
    </source>
</evidence>
<reference evidence="3 4" key="1">
    <citation type="submission" date="2016-10" db="EMBL/GenBank/DDBJ databases">
        <authorList>
            <person name="de Groot N.N."/>
        </authorList>
    </citation>
    <scope>NUCLEOTIDE SEQUENCE [LARGE SCALE GENOMIC DNA]</scope>
    <source>
        <strain evidence="3 4">ATCC 43154</strain>
    </source>
</reference>
<feature type="region of interest" description="Disordered" evidence="1">
    <location>
        <begin position="1"/>
        <end position="31"/>
    </location>
</feature>
<dbReference type="STRING" id="758825.SAMN02982985_05864"/>
<organism evidence="3 4">
    <name type="scientific">Rugamonas rubra</name>
    <dbReference type="NCBI Taxonomy" id="758825"/>
    <lineage>
        <taxon>Bacteria</taxon>
        <taxon>Pseudomonadati</taxon>
        <taxon>Pseudomonadota</taxon>
        <taxon>Betaproteobacteria</taxon>
        <taxon>Burkholderiales</taxon>
        <taxon>Oxalobacteraceae</taxon>
        <taxon>Telluria group</taxon>
        <taxon>Rugamonas</taxon>
    </lineage>
</organism>
<feature type="compositionally biased region" description="Polar residues" evidence="1">
    <location>
        <begin position="21"/>
        <end position="31"/>
    </location>
</feature>
<dbReference type="InterPro" id="IPR012347">
    <property type="entry name" value="Ferritin-like"/>
</dbReference>
<evidence type="ECO:0000259" key="2">
    <source>
        <dbReference type="Pfam" id="PF12902"/>
    </source>
</evidence>
<dbReference type="Pfam" id="PF12902">
    <property type="entry name" value="Ferritin-like"/>
    <property type="match status" value="1"/>
</dbReference>
<dbReference type="Gene3D" id="1.20.1260.10">
    <property type="match status" value="1"/>
</dbReference>
<name>A0A1I4UYQ7_9BURK</name>
<protein>
    <submittedName>
        <fullName evidence="3">Ferritin-like</fullName>
    </submittedName>
</protein>
<feature type="domain" description="Iminophenyl-pyruvate dimer synthase" evidence="2">
    <location>
        <begin position="70"/>
        <end position="293"/>
    </location>
</feature>
<dbReference type="InterPro" id="IPR026820">
    <property type="entry name" value="VioB/RebD_dom"/>
</dbReference>